<keyword evidence="3" id="KW-0812">Transmembrane</keyword>
<accession>A0A3L7AII6</accession>
<reference evidence="4 5" key="1">
    <citation type="submission" date="2018-10" db="EMBL/GenBank/DDBJ databases">
        <authorList>
            <person name="Li J."/>
        </authorList>
    </citation>
    <scope>NUCLEOTIDE SEQUENCE [LARGE SCALE GENOMIC DNA]</scope>
    <source>
        <strain evidence="4 5">JCM 11654</strain>
    </source>
</reference>
<evidence type="ECO:0000256" key="3">
    <source>
        <dbReference type="SAM" id="Phobius"/>
    </source>
</evidence>
<keyword evidence="5" id="KW-1185">Reference proteome</keyword>
<feature type="compositionally biased region" description="Pro residues" evidence="2">
    <location>
        <begin position="10"/>
        <end position="20"/>
    </location>
</feature>
<dbReference type="InterPro" id="IPR029050">
    <property type="entry name" value="Immunoprotect_excell_Ig-like"/>
</dbReference>
<feature type="region of interest" description="Disordered" evidence="2">
    <location>
        <begin position="1"/>
        <end position="29"/>
    </location>
</feature>
<evidence type="ECO:0000313" key="5">
    <source>
        <dbReference type="Proteomes" id="UP000269438"/>
    </source>
</evidence>
<comment type="caution">
    <text evidence="4">The sequence shown here is derived from an EMBL/GenBank/DDBJ whole genome shotgun (WGS) entry which is preliminary data.</text>
</comment>
<proteinExistence type="predicted"/>
<dbReference type="OrthoDB" id="4424518at2"/>
<evidence type="ECO:0000313" key="4">
    <source>
        <dbReference type="EMBL" id="RLP79864.1"/>
    </source>
</evidence>
<protein>
    <submittedName>
        <fullName evidence="4">DUF4190 domain-containing protein</fullName>
    </submittedName>
</protein>
<keyword evidence="3" id="KW-0472">Membrane</keyword>
<gene>
    <name evidence="4" type="ORF">D9V34_15075</name>
</gene>
<evidence type="ECO:0000256" key="1">
    <source>
        <dbReference type="ARBA" id="ARBA00022729"/>
    </source>
</evidence>
<organism evidence="4 5">
    <name type="scientific">Mycetocola lacteus</name>
    <dbReference type="NCBI Taxonomy" id="76637"/>
    <lineage>
        <taxon>Bacteria</taxon>
        <taxon>Bacillati</taxon>
        <taxon>Actinomycetota</taxon>
        <taxon>Actinomycetes</taxon>
        <taxon>Micrococcales</taxon>
        <taxon>Microbacteriaceae</taxon>
        <taxon>Mycetocola</taxon>
    </lineage>
</organism>
<keyword evidence="3" id="KW-1133">Transmembrane helix</keyword>
<dbReference type="EMBL" id="RCUY01000014">
    <property type="protein sequence ID" value="RLP79864.1"/>
    <property type="molecule type" value="Genomic_DNA"/>
</dbReference>
<sequence>MTNSEFPGQPEQPPVAPLPQAPVETAPASVPSSRRGLAITALVLGIVAVVFAFFPPLGILLGVIAVVFGIIALVKRQPKGLALTGLILGAVGVIVSVILLVVGLIFAANLIEQGQRGEGPLANSSLLPSAEPTEQVDESADTVGAIGTPIVGDGYTVVINSFTPNQTAEVMAADAENAEPIDGHSYAVVNYTVTYTGTAQGSLLEAPVQYVTSADELYPLEDTFGYAPEPRFTLDETLTPGQSVTGNIALIVPNDDAGKLAVIAGQGHQGTLVPIK</sequence>
<feature type="transmembrane region" description="Helical" evidence="3">
    <location>
        <begin position="41"/>
        <end position="74"/>
    </location>
</feature>
<dbReference type="RefSeq" id="WP_121689306.1">
    <property type="nucleotide sequence ID" value="NZ_RCUY01000014.1"/>
</dbReference>
<dbReference type="AlphaFoldDB" id="A0A3L7AII6"/>
<name>A0A3L7AII6_9MICO</name>
<dbReference type="Proteomes" id="UP000269438">
    <property type="component" value="Unassembled WGS sequence"/>
</dbReference>
<evidence type="ECO:0000256" key="2">
    <source>
        <dbReference type="SAM" id="MobiDB-lite"/>
    </source>
</evidence>
<dbReference type="Gene3D" id="2.60.40.1240">
    <property type="match status" value="1"/>
</dbReference>
<keyword evidence="1" id="KW-0732">Signal</keyword>
<feature type="transmembrane region" description="Helical" evidence="3">
    <location>
        <begin position="81"/>
        <end position="106"/>
    </location>
</feature>